<dbReference type="OrthoDB" id="202415at2759"/>
<organism evidence="2 3">
    <name type="scientific">Pelagomonas calceolata</name>
    <dbReference type="NCBI Taxonomy" id="35677"/>
    <lineage>
        <taxon>Eukaryota</taxon>
        <taxon>Sar</taxon>
        <taxon>Stramenopiles</taxon>
        <taxon>Ochrophyta</taxon>
        <taxon>Pelagophyceae</taxon>
        <taxon>Pelagomonadales</taxon>
        <taxon>Pelagomonadaceae</taxon>
        <taxon>Pelagomonas</taxon>
    </lineage>
</organism>
<evidence type="ECO:0008006" key="4">
    <source>
        <dbReference type="Google" id="ProtNLM"/>
    </source>
</evidence>
<dbReference type="Proteomes" id="UP000789595">
    <property type="component" value="Unassembled WGS sequence"/>
</dbReference>
<keyword evidence="1" id="KW-0732">Signal</keyword>
<dbReference type="PANTHER" id="PTHR12203">
    <property type="entry name" value="KDEL LYS-ASP-GLU-LEU CONTAINING - RELATED"/>
    <property type="match status" value="1"/>
</dbReference>
<dbReference type="InterPro" id="IPR051091">
    <property type="entry name" value="O-Glucosyltr/Glycosyltrsf_90"/>
</dbReference>
<accession>A0A8J2SYD4</accession>
<comment type="caution">
    <text evidence="2">The sequence shown here is derived from an EMBL/GenBank/DDBJ whole genome shotgun (WGS) entry which is preliminary data.</text>
</comment>
<feature type="signal peptide" evidence="1">
    <location>
        <begin position="1"/>
        <end position="17"/>
    </location>
</feature>
<dbReference type="PANTHER" id="PTHR12203:SF35">
    <property type="entry name" value="PROTEIN O-GLUCOSYLTRANSFERASE 1"/>
    <property type="match status" value="1"/>
</dbReference>
<protein>
    <recommendedName>
        <fullName evidence="4">Glycosyl transferase CAP10 domain-containing protein</fullName>
    </recommendedName>
</protein>
<keyword evidence="3" id="KW-1185">Reference proteome</keyword>
<evidence type="ECO:0000256" key="1">
    <source>
        <dbReference type="SAM" id="SignalP"/>
    </source>
</evidence>
<feature type="chain" id="PRO_5035301380" description="Glycosyl transferase CAP10 domain-containing protein" evidence="1">
    <location>
        <begin position="18"/>
        <end position="510"/>
    </location>
</feature>
<dbReference type="EMBL" id="CAKKNE010000005">
    <property type="protein sequence ID" value="CAH0375839.1"/>
    <property type="molecule type" value="Genomic_DNA"/>
</dbReference>
<reference evidence="2" key="1">
    <citation type="submission" date="2021-11" db="EMBL/GenBank/DDBJ databases">
        <authorList>
            <consortium name="Genoscope - CEA"/>
            <person name="William W."/>
        </authorList>
    </citation>
    <scope>NUCLEOTIDE SEQUENCE</scope>
</reference>
<gene>
    <name evidence="2" type="ORF">PECAL_5P03870</name>
</gene>
<proteinExistence type="predicted"/>
<dbReference type="AlphaFoldDB" id="A0A8J2SYD4"/>
<sequence length="510" mass="57880">MLLLRWPWALLPTITMASNAWHTDEDCGCHNLNSAWGIRTMFERGYNASLAHRASDLKQLKDKSKQTKSEKKLRQALTYELWRSLRAYRSQQISTREAVRKSNVVKILKDPNRNILLVLNNRVYVHREFYERSKHPGHAVMVREACQLLGCPNVIYDFASETTGGSGCEQRTLKLAINKEVGYEQCGVLVPNSYFGGGHGNLTMWASEVKGQDSKLEPFSKRKGKAMYRGSLHPDPDNVFSSERMCSEVAYGNYARISAFAASLDHPDEVDAKCVDGKHHACKLPPPSCVGIVSDFNSGLKKKARIDGEYLDDKEYRNHKYLLNLPGAASGSYSKNLNHLWRTGSVVMQWVHPFVEWYHPALEHGVTHLDVARYSVADYVRALERDPETAERLGSEARRIHDTLLCPRCLAAFLKETFEAVSKHLGQSLVLDDGKRIAELLREHADCSTMAEVDEYRDHHHLPALLREDDPIHPCRKGGPVSNKNWKRDHQAMEARLAYAEKYGLEKNKG</sequence>
<evidence type="ECO:0000313" key="2">
    <source>
        <dbReference type="EMBL" id="CAH0375839.1"/>
    </source>
</evidence>
<name>A0A8J2SYD4_9STRA</name>
<evidence type="ECO:0000313" key="3">
    <source>
        <dbReference type="Proteomes" id="UP000789595"/>
    </source>
</evidence>